<dbReference type="EMBL" id="FN654600">
    <property type="protein sequence ID" value="CBY35211.1"/>
    <property type="molecule type" value="Genomic_DNA"/>
</dbReference>
<dbReference type="Proteomes" id="UP000011014">
    <property type="component" value="Unassembled WGS sequence"/>
</dbReference>
<organism evidence="2">
    <name type="scientific">Oikopleura dioica</name>
    <name type="common">Tunicate</name>
    <dbReference type="NCBI Taxonomy" id="34765"/>
    <lineage>
        <taxon>Eukaryota</taxon>
        <taxon>Metazoa</taxon>
        <taxon>Chordata</taxon>
        <taxon>Tunicata</taxon>
        <taxon>Appendicularia</taxon>
        <taxon>Copelata</taxon>
        <taxon>Oikopleuridae</taxon>
        <taxon>Oikopleura</taxon>
    </lineage>
</organism>
<accession>E4YIA0</accession>
<dbReference type="InterPro" id="IPR035996">
    <property type="entry name" value="4pyrrol_Methylase_sf"/>
</dbReference>
<evidence type="ECO:0000259" key="1">
    <source>
        <dbReference type="Pfam" id="PF00590"/>
    </source>
</evidence>
<sequence>MVFYFIGLGLSNPEDISVRGLRLVQGAKRVYLEMYTAILADWNFTRPYPAVTRLIC</sequence>
<proteinExistence type="predicted"/>
<feature type="domain" description="Tetrapyrrole methylase" evidence="1">
    <location>
        <begin position="3"/>
        <end position="42"/>
    </location>
</feature>
<name>E4YIA0_OIKDI</name>
<gene>
    <name evidence="2" type="ORF">GSOID_T00027016001</name>
</gene>
<dbReference type="InterPro" id="IPR000878">
    <property type="entry name" value="4pyrrol_Mease"/>
</dbReference>
<reference evidence="2" key="1">
    <citation type="journal article" date="2010" name="Science">
        <title>Plasticity of animal genome architecture unmasked by rapid evolution of a pelagic tunicate.</title>
        <authorList>
            <person name="Denoeud F."/>
            <person name="Henriet S."/>
            <person name="Mungpakdee S."/>
            <person name="Aury J.M."/>
            <person name="Da Silva C."/>
            <person name="Brinkmann H."/>
            <person name="Mikhaleva J."/>
            <person name="Olsen L.C."/>
            <person name="Jubin C."/>
            <person name="Canestro C."/>
            <person name="Bouquet J.M."/>
            <person name="Danks G."/>
            <person name="Poulain J."/>
            <person name="Campsteijn C."/>
            <person name="Adamski M."/>
            <person name="Cross I."/>
            <person name="Yadetie F."/>
            <person name="Muffato M."/>
            <person name="Louis A."/>
            <person name="Butcher S."/>
            <person name="Tsagkogeorga G."/>
            <person name="Konrad A."/>
            <person name="Singh S."/>
            <person name="Jensen M.F."/>
            <person name="Cong E.H."/>
            <person name="Eikeseth-Otteraa H."/>
            <person name="Noel B."/>
            <person name="Anthouard V."/>
            <person name="Porcel B.M."/>
            <person name="Kachouri-Lafond R."/>
            <person name="Nishino A."/>
            <person name="Ugolini M."/>
            <person name="Chourrout P."/>
            <person name="Nishida H."/>
            <person name="Aasland R."/>
            <person name="Huzurbazar S."/>
            <person name="Westhof E."/>
            <person name="Delsuc F."/>
            <person name="Lehrach H."/>
            <person name="Reinhardt R."/>
            <person name="Weissenbach J."/>
            <person name="Roy S.W."/>
            <person name="Artiguenave F."/>
            <person name="Postlethwait J.H."/>
            <person name="Manak J.R."/>
            <person name="Thompson E.M."/>
            <person name="Jaillon O."/>
            <person name="Du Pasquier L."/>
            <person name="Boudinot P."/>
            <person name="Liberles D.A."/>
            <person name="Volff J.N."/>
            <person name="Philippe H."/>
            <person name="Lenhard B."/>
            <person name="Roest Crollius H."/>
            <person name="Wincker P."/>
            <person name="Chourrout D."/>
        </authorList>
    </citation>
    <scope>NUCLEOTIDE SEQUENCE [LARGE SCALE GENOMIC DNA]</scope>
</reference>
<dbReference type="SUPFAM" id="SSF53790">
    <property type="entry name" value="Tetrapyrrole methylase"/>
    <property type="match status" value="1"/>
</dbReference>
<dbReference type="Pfam" id="PF00590">
    <property type="entry name" value="TP_methylase"/>
    <property type="match status" value="1"/>
</dbReference>
<evidence type="ECO:0000313" key="2">
    <source>
        <dbReference type="EMBL" id="CBY35211.1"/>
    </source>
</evidence>
<dbReference type="Gene3D" id="3.40.1010.10">
    <property type="entry name" value="Cobalt-precorrin-4 Transmethylase, Domain 1"/>
    <property type="match status" value="1"/>
</dbReference>
<dbReference type="AlphaFoldDB" id="E4YIA0"/>
<protein>
    <recommendedName>
        <fullName evidence="1">Tetrapyrrole methylase domain-containing protein</fullName>
    </recommendedName>
</protein>
<dbReference type="GO" id="GO:0008168">
    <property type="term" value="F:methyltransferase activity"/>
    <property type="evidence" value="ECO:0007669"/>
    <property type="project" value="InterPro"/>
</dbReference>
<dbReference type="InterPro" id="IPR014777">
    <property type="entry name" value="4pyrrole_Mease_sub1"/>
</dbReference>